<comment type="caution">
    <text evidence="1">The sequence shown here is derived from an EMBL/GenBank/DDBJ whole genome shotgun (WGS) entry which is preliminary data.</text>
</comment>
<dbReference type="OrthoDB" id="122438at2759"/>
<protein>
    <submittedName>
        <fullName evidence="1">Uncharacterized protein</fullName>
    </submittedName>
</protein>
<evidence type="ECO:0000313" key="1">
    <source>
        <dbReference type="EMBL" id="GBP45947.1"/>
    </source>
</evidence>
<proteinExistence type="predicted"/>
<accession>A0A4C1W770</accession>
<dbReference type="Proteomes" id="UP000299102">
    <property type="component" value="Unassembled WGS sequence"/>
</dbReference>
<name>A0A4C1W770_EUMVA</name>
<evidence type="ECO:0000313" key="2">
    <source>
        <dbReference type="Proteomes" id="UP000299102"/>
    </source>
</evidence>
<gene>
    <name evidence="1" type="ORF">EVAR_41249_1</name>
</gene>
<dbReference type="EMBL" id="BGZK01000474">
    <property type="protein sequence ID" value="GBP45947.1"/>
    <property type="molecule type" value="Genomic_DNA"/>
</dbReference>
<reference evidence="1 2" key="1">
    <citation type="journal article" date="2019" name="Commun. Biol.">
        <title>The bagworm genome reveals a unique fibroin gene that provides high tensile strength.</title>
        <authorList>
            <person name="Kono N."/>
            <person name="Nakamura H."/>
            <person name="Ohtoshi R."/>
            <person name="Tomita M."/>
            <person name="Numata K."/>
            <person name="Arakawa K."/>
        </authorList>
    </citation>
    <scope>NUCLEOTIDE SEQUENCE [LARGE SCALE GENOMIC DNA]</scope>
</reference>
<sequence>MVSALFLSPTRHECNKFLAYIQDLKSTEADPSILNLCQYRLELAEALSKVGNASELCNKRGRPSTSNSTEKNLKLKNEVRVSTFRRRTSGLTMLGTGLMTVSQQMQDAGVYRIHSNKV</sequence>
<keyword evidence="2" id="KW-1185">Reference proteome</keyword>
<dbReference type="AlphaFoldDB" id="A0A4C1W770"/>
<organism evidence="1 2">
    <name type="scientific">Eumeta variegata</name>
    <name type="common">Bagworm moth</name>
    <name type="synonym">Eumeta japonica</name>
    <dbReference type="NCBI Taxonomy" id="151549"/>
    <lineage>
        <taxon>Eukaryota</taxon>
        <taxon>Metazoa</taxon>
        <taxon>Ecdysozoa</taxon>
        <taxon>Arthropoda</taxon>
        <taxon>Hexapoda</taxon>
        <taxon>Insecta</taxon>
        <taxon>Pterygota</taxon>
        <taxon>Neoptera</taxon>
        <taxon>Endopterygota</taxon>
        <taxon>Lepidoptera</taxon>
        <taxon>Glossata</taxon>
        <taxon>Ditrysia</taxon>
        <taxon>Tineoidea</taxon>
        <taxon>Psychidae</taxon>
        <taxon>Oiketicinae</taxon>
        <taxon>Eumeta</taxon>
    </lineage>
</organism>